<dbReference type="PANTHER" id="PTHR12327:SF0">
    <property type="entry name" value="ALPHA-TUBULIN N-ACETYLTRANSFERASE 1"/>
    <property type="match status" value="1"/>
</dbReference>
<dbReference type="GO" id="GO:0019799">
    <property type="term" value="F:tubulin N-acetyltransferase activity"/>
    <property type="evidence" value="ECO:0007669"/>
    <property type="project" value="UniProtKB-UniRule"/>
</dbReference>
<feature type="region of interest" description="Disordered" evidence="4">
    <location>
        <begin position="350"/>
        <end position="386"/>
    </location>
</feature>
<name>A0A2V0PFU3_9CHLO</name>
<feature type="compositionally biased region" description="Low complexity" evidence="4">
    <location>
        <begin position="461"/>
        <end position="489"/>
    </location>
</feature>
<feature type="compositionally biased region" description="Basic residues" evidence="4">
    <location>
        <begin position="200"/>
        <end position="215"/>
    </location>
</feature>
<dbReference type="GO" id="GO:0070507">
    <property type="term" value="P:regulation of microtubule cytoskeleton organization"/>
    <property type="evidence" value="ECO:0007669"/>
    <property type="project" value="UniProtKB-UniRule"/>
</dbReference>
<organism evidence="6 7">
    <name type="scientific">Raphidocelis subcapitata</name>
    <dbReference type="NCBI Taxonomy" id="307507"/>
    <lineage>
        <taxon>Eukaryota</taxon>
        <taxon>Viridiplantae</taxon>
        <taxon>Chlorophyta</taxon>
        <taxon>core chlorophytes</taxon>
        <taxon>Chlorophyceae</taxon>
        <taxon>CS clade</taxon>
        <taxon>Sphaeropleales</taxon>
        <taxon>Selenastraceae</taxon>
        <taxon>Raphidocelis</taxon>
    </lineage>
</organism>
<evidence type="ECO:0000256" key="3">
    <source>
        <dbReference type="HAMAP-Rule" id="MF_03130"/>
    </source>
</evidence>
<feature type="region of interest" description="Disordered" evidence="4">
    <location>
        <begin position="409"/>
        <end position="510"/>
    </location>
</feature>
<reference evidence="6 7" key="1">
    <citation type="journal article" date="2018" name="Sci. Rep.">
        <title>Raphidocelis subcapitata (=Pseudokirchneriella subcapitata) provides an insight into genome evolution and environmental adaptations in the Sphaeropleales.</title>
        <authorList>
            <person name="Suzuki S."/>
            <person name="Yamaguchi H."/>
            <person name="Nakajima N."/>
            <person name="Kawachi M."/>
        </authorList>
    </citation>
    <scope>NUCLEOTIDE SEQUENCE [LARGE SCALE GENOMIC DNA]</scope>
    <source>
        <strain evidence="6 7">NIES-35</strain>
    </source>
</reference>
<dbReference type="PANTHER" id="PTHR12327">
    <property type="entry name" value="ALPHA-TUBULIN N-ACETYLTRANSFERASE 1"/>
    <property type="match status" value="1"/>
</dbReference>
<dbReference type="CDD" id="cd04301">
    <property type="entry name" value="NAT_SF"/>
    <property type="match status" value="1"/>
</dbReference>
<dbReference type="Proteomes" id="UP000247498">
    <property type="component" value="Unassembled WGS sequence"/>
</dbReference>
<dbReference type="HAMAP" id="MF_03130">
    <property type="entry name" value="mec17"/>
    <property type="match status" value="1"/>
</dbReference>
<comment type="caution">
    <text evidence="3">Lacks conserved residue(s) required for the propagation of feature annotation.</text>
</comment>
<comment type="caution">
    <text evidence="6">The sequence shown here is derived from an EMBL/GenBank/DDBJ whole genome shotgun (WGS) entry which is preliminary data.</text>
</comment>
<dbReference type="Gene3D" id="3.40.630.30">
    <property type="match status" value="1"/>
</dbReference>
<dbReference type="InterPro" id="IPR038746">
    <property type="entry name" value="Atat"/>
</dbReference>
<keyword evidence="7" id="KW-1185">Reference proteome</keyword>
<evidence type="ECO:0000259" key="5">
    <source>
        <dbReference type="PROSITE" id="PS51730"/>
    </source>
</evidence>
<evidence type="ECO:0000256" key="2">
    <source>
        <dbReference type="ARBA" id="ARBA00023315"/>
    </source>
</evidence>
<keyword evidence="2 3" id="KW-0012">Acyltransferase</keyword>
<dbReference type="AlphaFoldDB" id="A0A2V0PFU3"/>
<feature type="binding site" evidence="3">
    <location>
        <begin position="122"/>
        <end position="135"/>
    </location>
    <ligand>
        <name>acetyl-CoA</name>
        <dbReference type="ChEBI" id="CHEBI:57288"/>
    </ligand>
</feature>
<feature type="region of interest" description="Disordered" evidence="4">
    <location>
        <begin position="192"/>
        <end position="230"/>
    </location>
</feature>
<dbReference type="OrthoDB" id="447510at2759"/>
<feature type="domain" description="N-acetyltransferase" evidence="5">
    <location>
        <begin position="19"/>
        <end position="188"/>
    </location>
</feature>
<proteinExistence type="inferred from homology"/>
<feature type="compositionally biased region" description="Gly residues" evidence="4">
    <location>
        <begin position="353"/>
        <end position="365"/>
    </location>
</feature>
<dbReference type="PROSITE" id="PS51730">
    <property type="entry name" value="GNAT_ATAT"/>
    <property type="match status" value="1"/>
</dbReference>
<comment type="function">
    <text evidence="3">Specifically acetylates 'Lys-40' in alpha-tubulin on the lumenal side of microtubules. Promotes microtubule destabilization and accelerates microtubule dynamics; this activity may be independent of acetylation activity. Acetylates alpha-tubulin with a slow enzymatic rate, due to a catalytic site that is not optimized for acetyl transfer. Enters the microtubule through each end and diffuses quickly throughout the lumen of microtubules. Acetylates only long/old microtubules because of its slow acetylation rate since it does not have time to act on dynamically unstable microtubules before the enzyme is released.</text>
</comment>
<dbReference type="GO" id="GO:0005874">
    <property type="term" value="C:microtubule"/>
    <property type="evidence" value="ECO:0007669"/>
    <property type="project" value="InterPro"/>
</dbReference>
<evidence type="ECO:0000313" key="6">
    <source>
        <dbReference type="EMBL" id="GBF96780.1"/>
    </source>
</evidence>
<evidence type="ECO:0000313" key="7">
    <source>
        <dbReference type="Proteomes" id="UP000247498"/>
    </source>
</evidence>
<comment type="similarity">
    <text evidence="3">Belongs to the acetyltransferase ATAT1 family.</text>
</comment>
<feature type="compositionally biased region" description="Low complexity" evidence="4">
    <location>
        <begin position="431"/>
        <end position="448"/>
    </location>
</feature>
<protein>
    <recommendedName>
        <fullName evidence="3">Alpha-tubulin N-acetyltransferase</fullName>
        <shortName evidence="3">Alpha-TAT</shortName>
        <shortName evidence="3">TAT</shortName>
        <ecNumber evidence="3">2.3.1.108</ecNumber>
    </recommendedName>
    <alternativeName>
        <fullName evidence="3">Acetyltransferase mec-17 homolog</fullName>
    </alternativeName>
</protein>
<sequence>MEFNFSLPWPASQARPPADDAAEHCICAWAAEDIRRLSTLEYHQLRLAVEQFGLRSAKAQDLPVPITEIGRLAAAGQTLLLCLPHAGSGTLLGGLKIGRKRLFIRRANGAMVEMEPLCVLDFYVHESCQRLGIGRALLEHVLASEGLPPERLAYDRPSPKLTAFLARHYGLSSYVPQSNNFVVFDRYFDHEPPAGDARQSRHRSGGHQPHHHHRRSGDGVGGGATAHRCGGDARHWASVTNRPLTDREAAAAPGALSAAATAVVAPGAGERPTAAAAAHAFPRGDWQRFPAGACGGTGFGGVAHHALALGADGAPWGSIPGSCSSSAGSTPAEAASRAAASDRACAAREAGARSGGGWGSGGSSREGGARPDAAPFTPPLAGSRMGSRHLTCQEATNPILGGSSATYYYQQQQQQQQERQIRGRPSAELRSSPGTPASAAPSGALTPPWAREEWGQQSHVQHTQQQHTQQQQPQAARATYPYPPYRTAADGGISYGPATPTGFAPRAPPAPLPRPAAAGEFLPAPGGPPTMSTLQIAALRDRGLLPQHRAGASLVPTAPMQAALARGRGGSGGGGGGGALRISGAALAAAACGGGGGAAASGAGTPLSAKSLAAAQRAGRGAASCLSYL</sequence>
<dbReference type="STRING" id="307507.A0A2V0PFU3"/>
<dbReference type="Pfam" id="PF05301">
    <property type="entry name" value="Acetyltransf_16"/>
    <property type="match status" value="1"/>
</dbReference>
<keyword evidence="1 3" id="KW-0808">Transferase</keyword>
<feature type="site" description="Crucial for catalytic activity" evidence="3">
    <location>
        <position position="60"/>
    </location>
</feature>
<dbReference type="EC" id="2.3.1.108" evidence="3"/>
<evidence type="ECO:0000256" key="1">
    <source>
        <dbReference type="ARBA" id="ARBA00022679"/>
    </source>
</evidence>
<dbReference type="EMBL" id="BDRX01000086">
    <property type="protein sequence ID" value="GBF96780.1"/>
    <property type="molecule type" value="Genomic_DNA"/>
</dbReference>
<gene>
    <name evidence="6" type="ORF">Rsub_09636</name>
</gene>
<evidence type="ECO:0000256" key="4">
    <source>
        <dbReference type="SAM" id="MobiDB-lite"/>
    </source>
</evidence>
<dbReference type="InterPro" id="IPR007965">
    <property type="entry name" value="GNAT_ATAT"/>
</dbReference>
<accession>A0A2V0PFU3</accession>
<dbReference type="InParanoid" id="A0A2V0PFU3"/>
<comment type="catalytic activity">
    <reaction evidence="3">
        <text>L-lysyl-[alpha-tubulin] + acetyl-CoA = N(6)-acetyl-L-lysyl-[alpha-tubulin] + CoA + H(+)</text>
        <dbReference type="Rhea" id="RHEA:15277"/>
        <dbReference type="Rhea" id="RHEA-COMP:11278"/>
        <dbReference type="Rhea" id="RHEA-COMP:11279"/>
        <dbReference type="ChEBI" id="CHEBI:15378"/>
        <dbReference type="ChEBI" id="CHEBI:29969"/>
        <dbReference type="ChEBI" id="CHEBI:57287"/>
        <dbReference type="ChEBI" id="CHEBI:57288"/>
        <dbReference type="ChEBI" id="CHEBI:61930"/>
        <dbReference type="EC" id="2.3.1.108"/>
    </reaction>
</comment>